<protein>
    <submittedName>
        <fullName evidence="1">Uncharacterized protein</fullName>
    </submittedName>
</protein>
<dbReference type="Proteomes" id="UP000078284">
    <property type="component" value="Chromosome 3"/>
</dbReference>
<accession>A0A178V9U5</accession>
<dbReference type="AlphaFoldDB" id="A0A178V9U5"/>
<proteinExistence type="predicted"/>
<reference evidence="2" key="1">
    <citation type="journal article" date="2016" name="Proc. Natl. Acad. Sci. U.S.A.">
        <title>Chromosome-level assembly of Arabidopsis thaliana Ler reveals the extent of translocation and inversion polymorphisms.</title>
        <authorList>
            <person name="Zapata L."/>
            <person name="Ding J."/>
            <person name="Willing E.M."/>
            <person name="Hartwig B."/>
            <person name="Bezdan D."/>
            <person name="Jiao W.B."/>
            <person name="Patel V."/>
            <person name="Velikkakam James G."/>
            <person name="Koornneef M."/>
            <person name="Ossowski S."/>
            <person name="Schneeberger K."/>
        </authorList>
    </citation>
    <scope>NUCLEOTIDE SEQUENCE [LARGE SCALE GENOMIC DNA]</scope>
    <source>
        <strain evidence="2">cv. Landsberg erecta</strain>
    </source>
</reference>
<comment type="caution">
    <text evidence="1">The sequence shown here is derived from an EMBL/GenBank/DDBJ whole genome shotgun (WGS) entry which is preliminary data.</text>
</comment>
<gene>
    <name evidence="1" type="ordered locus">AXX17_At3g27620</name>
</gene>
<evidence type="ECO:0000313" key="1">
    <source>
        <dbReference type="EMBL" id="OAP02205.1"/>
    </source>
</evidence>
<evidence type="ECO:0000313" key="2">
    <source>
        <dbReference type="Proteomes" id="UP000078284"/>
    </source>
</evidence>
<name>A0A178V9U5_ARATH</name>
<dbReference type="EMBL" id="LUHQ01000003">
    <property type="protein sequence ID" value="OAP02205.1"/>
    <property type="molecule type" value="Genomic_DNA"/>
</dbReference>
<organism evidence="1 2">
    <name type="scientific">Arabidopsis thaliana</name>
    <name type="common">Mouse-ear cress</name>
    <dbReference type="NCBI Taxonomy" id="3702"/>
    <lineage>
        <taxon>Eukaryota</taxon>
        <taxon>Viridiplantae</taxon>
        <taxon>Streptophyta</taxon>
        <taxon>Embryophyta</taxon>
        <taxon>Tracheophyta</taxon>
        <taxon>Spermatophyta</taxon>
        <taxon>Magnoliopsida</taxon>
        <taxon>eudicotyledons</taxon>
        <taxon>Gunneridae</taxon>
        <taxon>Pentapetalae</taxon>
        <taxon>rosids</taxon>
        <taxon>malvids</taxon>
        <taxon>Brassicales</taxon>
        <taxon>Brassicaceae</taxon>
        <taxon>Camelineae</taxon>
        <taxon>Arabidopsis</taxon>
    </lineage>
</organism>
<sequence length="87" mass="9867">MKILLQQIVQGQASSTMAIEKKLAELTTRIDCSYNDLNIKIDALNTRVKNNDNQNSSTFVPKHFDQLHGKAIQNLKEYVHPISISEI</sequence>